<evidence type="ECO:0000256" key="14">
    <source>
        <dbReference type="ARBA" id="ARBA00044632"/>
    </source>
</evidence>
<dbReference type="InterPro" id="IPR000214">
    <property type="entry name" value="Znf_DNA_glyclase/AP_lyase"/>
</dbReference>
<dbReference type="InterPro" id="IPR035937">
    <property type="entry name" value="FPG_N"/>
</dbReference>
<dbReference type="CDD" id="cd08966">
    <property type="entry name" value="EcFpg-like_N"/>
    <property type="match status" value="1"/>
</dbReference>
<comment type="caution">
    <text evidence="18">The sequence shown here is derived from an EMBL/GenBank/DDBJ whole genome shotgun (WGS) entry which is preliminary data.</text>
</comment>
<dbReference type="NCBIfam" id="NF002211">
    <property type="entry name" value="PRK01103.1"/>
    <property type="match status" value="1"/>
</dbReference>
<evidence type="ECO:0000256" key="7">
    <source>
        <dbReference type="ARBA" id="ARBA00022801"/>
    </source>
</evidence>
<evidence type="ECO:0000256" key="2">
    <source>
        <dbReference type="ARBA" id="ARBA00009409"/>
    </source>
</evidence>
<feature type="active site" description="Proton donor; for beta-elimination activity" evidence="15">
    <location>
        <position position="58"/>
    </location>
</feature>
<dbReference type="NCBIfam" id="TIGR00577">
    <property type="entry name" value="fpg"/>
    <property type="match status" value="1"/>
</dbReference>
<comment type="similarity">
    <text evidence="2 15">Belongs to the FPG family.</text>
</comment>
<dbReference type="GO" id="GO:0006284">
    <property type="term" value="P:base-excision repair"/>
    <property type="evidence" value="ECO:0007669"/>
    <property type="project" value="InterPro"/>
</dbReference>
<reference evidence="18 19" key="1">
    <citation type="journal article" date="2016" name="Nat. Commun.">
        <title>Thousands of microbial genomes shed light on interconnected biogeochemical processes in an aquifer system.</title>
        <authorList>
            <person name="Anantharaman K."/>
            <person name="Brown C.T."/>
            <person name="Hug L.A."/>
            <person name="Sharon I."/>
            <person name="Castelle C.J."/>
            <person name="Probst A.J."/>
            <person name="Thomas B.C."/>
            <person name="Singh A."/>
            <person name="Wilkins M.J."/>
            <person name="Karaoz U."/>
            <person name="Brodie E.L."/>
            <person name="Williams K.H."/>
            <person name="Hubbard S.S."/>
            <person name="Banfield J.F."/>
        </authorList>
    </citation>
    <scope>NUCLEOTIDE SEQUENCE [LARGE SCALE GENOMIC DNA]</scope>
</reference>
<dbReference type="SUPFAM" id="SSF57716">
    <property type="entry name" value="Glucocorticoid receptor-like (DNA-binding domain)"/>
    <property type="match status" value="1"/>
</dbReference>
<feature type="domain" description="FPG-type" evidence="16">
    <location>
        <begin position="251"/>
        <end position="285"/>
    </location>
</feature>
<comment type="subunit">
    <text evidence="3 15">Monomer.</text>
</comment>
<dbReference type="InterPro" id="IPR020629">
    <property type="entry name" value="FPG_Glyclase"/>
</dbReference>
<dbReference type="InterPro" id="IPR010979">
    <property type="entry name" value="Ribosomal_uS13-like_H2TH"/>
</dbReference>
<dbReference type="FunFam" id="1.10.8.50:FF:000003">
    <property type="entry name" value="Formamidopyrimidine-DNA glycosylase"/>
    <property type="match status" value="1"/>
</dbReference>
<evidence type="ECO:0000256" key="6">
    <source>
        <dbReference type="ARBA" id="ARBA00022771"/>
    </source>
</evidence>
<accession>A0A1F6NKE3</accession>
<dbReference type="Pfam" id="PF06827">
    <property type="entry name" value="zf-FPG_IleRS"/>
    <property type="match status" value="1"/>
</dbReference>
<dbReference type="PANTHER" id="PTHR22993">
    <property type="entry name" value="FORMAMIDOPYRIMIDINE-DNA GLYCOSYLASE"/>
    <property type="match status" value="1"/>
</dbReference>
<dbReference type="InterPro" id="IPR012319">
    <property type="entry name" value="FPG_cat"/>
</dbReference>
<keyword evidence="9 15" id="KW-0238">DNA-binding</keyword>
<feature type="active site" description="Schiff-base intermediate with DNA" evidence="15">
    <location>
        <position position="2"/>
    </location>
</feature>
<protein>
    <recommendedName>
        <fullName evidence="15">Formamidopyrimidine-DNA glycosylase</fullName>
        <shortName evidence="15">Fapy-DNA glycosylase</shortName>
        <ecNumber evidence="15">3.2.2.23</ecNumber>
    </recommendedName>
    <alternativeName>
        <fullName evidence="15">DNA-(apurinic or apyrimidinic site) lyase MutM</fullName>
        <shortName evidence="15">AP lyase MutM</shortName>
        <ecNumber evidence="15">4.2.99.18</ecNumber>
    </alternativeName>
</protein>
<dbReference type="GO" id="GO:0003684">
    <property type="term" value="F:damaged DNA binding"/>
    <property type="evidence" value="ECO:0007669"/>
    <property type="project" value="InterPro"/>
</dbReference>
<evidence type="ECO:0000313" key="19">
    <source>
        <dbReference type="Proteomes" id="UP000176300"/>
    </source>
</evidence>
<keyword evidence="5 15" id="KW-0227">DNA damage</keyword>
<dbReference type="SMART" id="SM01232">
    <property type="entry name" value="H2TH"/>
    <property type="match status" value="1"/>
</dbReference>
<evidence type="ECO:0000256" key="4">
    <source>
        <dbReference type="ARBA" id="ARBA00022723"/>
    </source>
</evidence>
<feature type="binding site" evidence="15">
    <location>
        <position position="166"/>
    </location>
    <ligand>
        <name>DNA</name>
        <dbReference type="ChEBI" id="CHEBI:16991"/>
    </ligand>
</feature>
<dbReference type="PROSITE" id="PS51066">
    <property type="entry name" value="ZF_FPG_2"/>
    <property type="match status" value="1"/>
</dbReference>
<dbReference type="Gene3D" id="1.10.8.50">
    <property type="match status" value="1"/>
</dbReference>
<keyword evidence="7 15" id="KW-0378">Hydrolase</keyword>
<evidence type="ECO:0000256" key="15">
    <source>
        <dbReference type="HAMAP-Rule" id="MF_00103"/>
    </source>
</evidence>
<feature type="binding site" evidence="15">
    <location>
        <position position="125"/>
    </location>
    <ligand>
        <name>DNA</name>
        <dbReference type="ChEBI" id="CHEBI:16991"/>
    </ligand>
</feature>
<dbReference type="STRING" id="1798697.A2373_02620"/>
<evidence type="ECO:0000313" key="18">
    <source>
        <dbReference type="EMBL" id="OGH84114.1"/>
    </source>
</evidence>
<dbReference type="SUPFAM" id="SSF81624">
    <property type="entry name" value="N-terminal domain of MutM-like DNA repair proteins"/>
    <property type="match status" value="1"/>
</dbReference>
<keyword evidence="4 15" id="KW-0479">Metal-binding</keyword>
<proteinExistence type="inferred from homology"/>
<dbReference type="PROSITE" id="PS51068">
    <property type="entry name" value="FPG_CAT"/>
    <property type="match status" value="1"/>
</dbReference>
<keyword evidence="12 15" id="KW-0511">Multifunctional enzyme</keyword>
<dbReference type="HAMAP" id="MF_00103">
    <property type="entry name" value="Fapy_DNA_glycosyl"/>
    <property type="match status" value="1"/>
</dbReference>
<keyword evidence="8 15" id="KW-0862">Zinc</keyword>
<dbReference type="SUPFAM" id="SSF46946">
    <property type="entry name" value="S13-like H2TH domain"/>
    <property type="match status" value="1"/>
</dbReference>
<dbReference type="Pfam" id="PF06831">
    <property type="entry name" value="H2TH"/>
    <property type="match status" value="1"/>
</dbReference>
<keyword evidence="10 15" id="KW-0234">DNA repair</keyword>
<dbReference type="SMART" id="SM00898">
    <property type="entry name" value="Fapy_DNA_glyco"/>
    <property type="match status" value="1"/>
</dbReference>
<comment type="catalytic activity">
    <reaction evidence="14 15">
        <text>2'-deoxyribonucleotide-(2'-deoxyribose 5'-phosphate)-2'-deoxyribonucleotide-DNA = a 3'-end 2'-deoxyribonucleotide-(2,3-dehydro-2,3-deoxyribose 5'-phosphate)-DNA + a 5'-end 5'-phospho-2'-deoxyribonucleoside-DNA + H(+)</text>
        <dbReference type="Rhea" id="RHEA:66592"/>
        <dbReference type="Rhea" id="RHEA-COMP:13180"/>
        <dbReference type="Rhea" id="RHEA-COMP:16897"/>
        <dbReference type="Rhea" id="RHEA-COMP:17067"/>
        <dbReference type="ChEBI" id="CHEBI:15378"/>
        <dbReference type="ChEBI" id="CHEBI:136412"/>
        <dbReference type="ChEBI" id="CHEBI:157695"/>
        <dbReference type="ChEBI" id="CHEBI:167181"/>
        <dbReference type="EC" id="4.2.99.18"/>
    </reaction>
</comment>
<evidence type="ECO:0000256" key="9">
    <source>
        <dbReference type="ARBA" id="ARBA00023125"/>
    </source>
</evidence>
<comment type="function">
    <text evidence="15">Involved in base excision repair of DNA damaged by oxidation or by mutagenic agents. Acts as DNA glycosylase that recognizes and removes damaged bases. Has a preference for oxidized purines, such as 7,8-dihydro-8-oxoguanine (8-oxoG). Has AP (apurinic/apyrimidinic) lyase activity and introduces nicks in the DNA strand. Cleaves the DNA backbone by beta-delta elimination to generate a single-strand break at the site of the removed base with both 3'- and 5'-phosphates.</text>
</comment>
<evidence type="ECO:0000256" key="13">
    <source>
        <dbReference type="ARBA" id="ARBA00023295"/>
    </source>
</evidence>
<evidence type="ECO:0000256" key="12">
    <source>
        <dbReference type="ARBA" id="ARBA00023268"/>
    </source>
</evidence>
<evidence type="ECO:0000259" key="17">
    <source>
        <dbReference type="PROSITE" id="PS51068"/>
    </source>
</evidence>
<dbReference type="GO" id="GO:0034039">
    <property type="term" value="F:8-oxo-7,8-dihydroguanine DNA N-glycosylase activity"/>
    <property type="evidence" value="ECO:0007669"/>
    <property type="project" value="TreeGrafter"/>
</dbReference>
<dbReference type="PANTHER" id="PTHR22993:SF9">
    <property type="entry name" value="FORMAMIDOPYRIMIDINE-DNA GLYCOSYLASE"/>
    <property type="match status" value="1"/>
</dbReference>
<dbReference type="InterPro" id="IPR010663">
    <property type="entry name" value="Znf_FPG/IleRS"/>
</dbReference>
<keyword evidence="11 15" id="KW-0456">Lyase</keyword>
<gene>
    <name evidence="15" type="primary">mutM</name>
    <name evidence="15" type="synonym">fpg</name>
    <name evidence="18" type="ORF">A2373_02620</name>
</gene>
<feature type="active site" description="Proton donor; for delta-elimination activity" evidence="15">
    <location>
        <position position="275"/>
    </location>
</feature>
<keyword evidence="13 15" id="KW-0326">Glycosidase</keyword>
<evidence type="ECO:0000256" key="3">
    <source>
        <dbReference type="ARBA" id="ARBA00011245"/>
    </source>
</evidence>
<comment type="catalytic activity">
    <reaction evidence="1 15">
        <text>Hydrolysis of DNA containing ring-opened 7-methylguanine residues, releasing 2,6-diamino-4-hydroxy-5-(N-methyl)formamidopyrimidine.</text>
        <dbReference type="EC" id="3.2.2.23"/>
    </reaction>
</comment>
<dbReference type="EC" id="4.2.99.18" evidence="15"/>
<dbReference type="Pfam" id="PF01149">
    <property type="entry name" value="Fapy_DNA_glyco"/>
    <property type="match status" value="1"/>
</dbReference>
<organism evidence="18 19">
    <name type="scientific">Candidatus Magasanikbacteria bacterium RIFOXYB1_FULL_40_15</name>
    <dbReference type="NCBI Taxonomy" id="1798697"/>
    <lineage>
        <taxon>Bacteria</taxon>
        <taxon>Candidatus Magasanikiibacteriota</taxon>
    </lineage>
</organism>
<evidence type="ECO:0000256" key="1">
    <source>
        <dbReference type="ARBA" id="ARBA00001668"/>
    </source>
</evidence>
<evidence type="ECO:0000256" key="5">
    <source>
        <dbReference type="ARBA" id="ARBA00022763"/>
    </source>
</evidence>
<dbReference type="Gene3D" id="3.20.190.10">
    <property type="entry name" value="MutM-like, N-terminal"/>
    <property type="match status" value="1"/>
</dbReference>
<evidence type="ECO:0000256" key="11">
    <source>
        <dbReference type="ARBA" id="ARBA00023239"/>
    </source>
</evidence>
<dbReference type="EC" id="3.2.2.23" evidence="15"/>
<sequence>MPELPEVETIRRDLLKKVVNKKISNISILNKKTVRNKQDFFLRALKGNKITDIKRTGKLIIFQLDKNGYLLTHLKMTGQLVYWKKGKITAGGHSLSQGGFDLPNKHTRVRIDFEDGAVLFFNDMRLFGYMEIVDSEKLRVVLDKFGIEPLTPNYTPEKFVDIFKNRRTSLKAILLNQNLIAGLGNIYADESCFQAGICPDRKAVSLNSKEIKKLYQAIKIVLKKALENRGTTFNNYVDSDGRSGNFVDKLKVYGRAGEACKNCRNKLKRIKLAGRSTVFCEKCQK</sequence>
<dbReference type="AlphaFoldDB" id="A0A1F6NKE3"/>
<dbReference type="GO" id="GO:0140078">
    <property type="term" value="F:class I DNA-(apurinic or apyrimidinic site) endonuclease activity"/>
    <property type="evidence" value="ECO:0007669"/>
    <property type="project" value="UniProtKB-EC"/>
</dbReference>
<keyword evidence="6 15" id="KW-0863">Zinc-finger</keyword>
<evidence type="ECO:0000256" key="8">
    <source>
        <dbReference type="ARBA" id="ARBA00022833"/>
    </source>
</evidence>
<dbReference type="GO" id="GO:0008270">
    <property type="term" value="F:zinc ion binding"/>
    <property type="evidence" value="ECO:0007669"/>
    <property type="project" value="UniProtKB-UniRule"/>
</dbReference>
<name>A0A1F6NKE3_9BACT</name>
<evidence type="ECO:0000256" key="10">
    <source>
        <dbReference type="ARBA" id="ARBA00023204"/>
    </source>
</evidence>
<dbReference type="EMBL" id="MFQS01000001">
    <property type="protein sequence ID" value="OGH84114.1"/>
    <property type="molecule type" value="Genomic_DNA"/>
</dbReference>
<feature type="binding site" evidence="15">
    <location>
        <position position="106"/>
    </location>
    <ligand>
        <name>DNA</name>
        <dbReference type="ChEBI" id="CHEBI:16991"/>
    </ligand>
</feature>
<dbReference type="InterPro" id="IPR015886">
    <property type="entry name" value="H2TH_FPG"/>
</dbReference>
<comment type="cofactor">
    <cofactor evidence="15">
        <name>Zn(2+)</name>
        <dbReference type="ChEBI" id="CHEBI:29105"/>
    </cofactor>
    <text evidence="15">Binds 1 zinc ion per subunit.</text>
</comment>
<feature type="active site" description="Proton donor" evidence="15">
    <location>
        <position position="3"/>
    </location>
</feature>
<feature type="domain" description="Formamidopyrimidine-DNA glycosylase catalytic" evidence="17">
    <location>
        <begin position="2"/>
        <end position="128"/>
    </location>
</feature>
<evidence type="ECO:0000259" key="16">
    <source>
        <dbReference type="PROSITE" id="PS51066"/>
    </source>
</evidence>
<dbReference type="Proteomes" id="UP000176300">
    <property type="component" value="Unassembled WGS sequence"/>
</dbReference>